<organism evidence="2 3">
    <name type="scientific">Anaeroselena agilis</name>
    <dbReference type="NCBI Taxonomy" id="3063788"/>
    <lineage>
        <taxon>Bacteria</taxon>
        <taxon>Bacillati</taxon>
        <taxon>Bacillota</taxon>
        <taxon>Negativicutes</taxon>
        <taxon>Acetonemataceae</taxon>
        <taxon>Anaeroselena</taxon>
    </lineage>
</organism>
<evidence type="ECO:0000313" key="3">
    <source>
        <dbReference type="Proteomes" id="UP001254848"/>
    </source>
</evidence>
<feature type="domain" description="Thoeris anti-defense 2-like" evidence="1">
    <location>
        <begin position="16"/>
        <end position="90"/>
    </location>
</feature>
<proteinExistence type="predicted"/>
<gene>
    <name evidence="2" type="ORF">Q4T40_05185</name>
</gene>
<keyword evidence="3" id="KW-1185">Reference proteome</keyword>
<dbReference type="EMBL" id="JAUOZS010000001">
    <property type="protein sequence ID" value="MDT8900633.1"/>
    <property type="molecule type" value="Genomic_DNA"/>
</dbReference>
<accession>A0ABU3NWL6</accession>
<evidence type="ECO:0000313" key="2">
    <source>
        <dbReference type="EMBL" id="MDT8900633.1"/>
    </source>
</evidence>
<evidence type="ECO:0000259" key="1">
    <source>
        <dbReference type="Pfam" id="PF11195"/>
    </source>
</evidence>
<dbReference type="Proteomes" id="UP001254848">
    <property type="component" value="Unassembled WGS sequence"/>
</dbReference>
<sequence length="91" mass="10227">MPAEQDNLFEQPGQHTFSTALVLLKDGRKMRRLGWSSPGMWIALGKMPEATMNGTPIVMRPFFAMLGRDGNFAVWFPAICDILADDWVVVE</sequence>
<protein>
    <submittedName>
        <fullName evidence="2">DUF2829 domain-containing protein</fullName>
    </submittedName>
</protein>
<dbReference type="RefSeq" id="WP_413779169.1">
    <property type="nucleotide sequence ID" value="NZ_JAUOZS010000001.1"/>
</dbReference>
<name>A0ABU3NWL6_9FIRM</name>
<dbReference type="InterPro" id="IPR021361">
    <property type="entry name" value="Tad2-like_dom"/>
</dbReference>
<dbReference type="Pfam" id="PF11195">
    <property type="entry name" value="Tad2-like"/>
    <property type="match status" value="1"/>
</dbReference>
<comment type="caution">
    <text evidence="2">The sequence shown here is derived from an EMBL/GenBank/DDBJ whole genome shotgun (WGS) entry which is preliminary data.</text>
</comment>
<reference evidence="2 3" key="1">
    <citation type="submission" date="2023-07" db="EMBL/GenBank/DDBJ databases">
        <title>The novel representative of Negativicutes class, Anaeroselena agilis gen. nov. sp. nov.</title>
        <authorList>
            <person name="Prokofeva M.I."/>
            <person name="Elcheninov A.G."/>
            <person name="Klyukina A."/>
            <person name="Kublanov I.V."/>
            <person name="Frolov E.N."/>
            <person name="Podosokorskaya O.A."/>
        </authorList>
    </citation>
    <scope>NUCLEOTIDE SEQUENCE [LARGE SCALE GENOMIC DNA]</scope>
    <source>
        <strain evidence="2 3">4137-cl</strain>
    </source>
</reference>